<evidence type="ECO:0000256" key="2">
    <source>
        <dbReference type="ARBA" id="ARBA00022692"/>
    </source>
</evidence>
<evidence type="ECO:0000256" key="4">
    <source>
        <dbReference type="ARBA" id="ARBA00023136"/>
    </source>
</evidence>
<feature type="domain" description="O-antigen ligase-related" evidence="6">
    <location>
        <begin position="216"/>
        <end position="369"/>
    </location>
</feature>
<dbReference type="EMBL" id="BMPO01000004">
    <property type="protein sequence ID" value="GGJ93194.1"/>
    <property type="molecule type" value="Genomic_DNA"/>
</dbReference>
<dbReference type="RefSeq" id="WP_188982971.1">
    <property type="nucleotide sequence ID" value="NZ_BMPO01000004.1"/>
</dbReference>
<feature type="transmembrane region" description="Helical" evidence="5">
    <location>
        <begin position="395"/>
        <end position="413"/>
    </location>
</feature>
<feature type="transmembrane region" description="Helical" evidence="5">
    <location>
        <begin position="260"/>
        <end position="278"/>
    </location>
</feature>
<gene>
    <name evidence="7" type="ORF">GCM10009304_18840</name>
</gene>
<name>A0A917PV15_9PSED</name>
<evidence type="ECO:0000256" key="3">
    <source>
        <dbReference type="ARBA" id="ARBA00022989"/>
    </source>
</evidence>
<dbReference type="PANTHER" id="PTHR37422:SF13">
    <property type="entry name" value="LIPOPOLYSACCHARIDE BIOSYNTHESIS PROTEIN PA4999-RELATED"/>
    <property type="match status" value="1"/>
</dbReference>
<comment type="subcellular location">
    <subcellularLocation>
        <location evidence="1">Membrane</location>
        <topology evidence="1">Multi-pass membrane protein</topology>
    </subcellularLocation>
</comment>
<keyword evidence="8" id="KW-1185">Reference proteome</keyword>
<evidence type="ECO:0000313" key="7">
    <source>
        <dbReference type="EMBL" id="GGJ93194.1"/>
    </source>
</evidence>
<feature type="transmembrane region" description="Helical" evidence="5">
    <location>
        <begin position="419"/>
        <end position="437"/>
    </location>
</feature>
<dbReference type="GO" id="GO:0016020">
    <property type="term" value="C:membrane"/>
    <property type="evidence" value="ECO:0007669"/>
    <property type="project" value="UniProtKB-SubCell"/>
</dbReference>
<feature type="transmembrane region" description="Helical" evidence="5">
    <location>
        <begin position="212"/>
        <end position="229"/>
    </location>
</feature>
<reference evidence="7" key="1">
    <citation type="journal article" date="2014" name="Int. J. Syst. Evol. Microbiol.">
        <title>Complete genome sequence of Corynebacterium casei LMG S-19264T (=DSM 44701T), isolated from a smear-ripened cheese.</title>
        <authorList>
            <consortium name="US DOE Joint Genome Institute (JGI-PGF)"/>
            <person name="Walter F."/>
            <person name="Albersmeier A."/>
            <person name="Kalinowski J."/>
            <person name="Ruckert C."/>
        </authorList>
    </citation>
    <scope>NUCLEOTIDE SEQUENCE</scope>
    <source>
        <strain evidence="7">JCM 30078</strain>
    </source>
</reference>
<comment type="caution">
    <text evidence="7">The sequence shown here is derived from an EMBL/GenBank/DDBJ whole genome shotgun (WGS) entry which is preliminary data.</text>
</comment>
<feature type="transmembrane region" description="Helical" evidence="5">
    <location>
        <begin position="129"/>
        <end position="154"/>
    </location>
</feature>
<evidence type="ECO:0000259" key="6">
    <source>
        <dbReference type="Pfam" id="PF04932"/>
    </source>
</evidence>
<dbReference type="InterPro" id="IPR007016">
    <property type="entry name" value="O-antigen_ligase-rel_domated"/>
</dbReference>
<feature type="transmembrane region" description="Helical" evidence="5">
    <location>
        <begin position="33"/>
        <end position="55"/>
    </location>
</feature>
<dbReference type="AlphaFoldDB" id="A0A917PV15"/>
<dbReference type="Proteomes" id="UP000635983">
    <property type="component" value="Unassembled WGS sequence"/>
</dbReference>
<proteinExistence type="predicted"/>
<evidence type="ECO:0000256" key="1">
    <source>
        <dbReference type="ARBA" id="ARBA00004141"/>
    </source>
</evidence>
<accession>A0A917PV15</accession>
<feature type="transmembrane region" description="Helical" evidence="5">
    <location>
        <begin position="174"/>
        <end position="192"/>
    </location>
</feature>
<dbReference type="InterPro" id="IPR051533">
    <property type="entry name" value="WaaL-like"/>
</dbReference>
<keyword evidence="3 5" id="KW-1133">Transmembrane helix</keyword>
<dbReference type="Pfam" id="PF04932">
    <property type="entry name" value="Wzy_C"/>
    <property type="match status" value="1"/>
</dbReference>
<feature type="transmembrane region" description="Helical" evidence="5">
    <location>
        <begin position="12"/>
        <end position="27"/>
    </location>
</feature>
<protein>
    <submittedName>
        <fullName evidence="7">Polymerase</fullName>
    </submittedName>
</protein>
<evidence type="ECO:0000313" key="8">
    <source>
        <dbReference type="Proteomes" id="UP000635983"/>
    </source>
</evidence>
<keyword evidence="4 5" id="KW-0472">Membrane</keyword>
<reference evidence="7" key="2">
    <citation type="submission" date="2020-09" db="EMBL/GenBank/DDBJ databases">
        <authorList>
            <person name="Sun Q."/>
            <person name="Ohkuma M."/>
        </authorList>
    </citation>
    <scope>NUCLEOTIDE SEQUENCE</scope>
    <source>
        <strain evidence="7">JCM 30078</strain>
    </source>
</reference>
<feature type="transmembrane region" description="Helical" evidence="5">
    <location>
        <begin position="362"/>
        <end position="383"/>
    </location>
</feature>
<dbReference type="PANTHER" id="PTHR37422">
    <property type="entry name" value="TEICHURONIC ACID BIOSYNTHESIS PROTEIN TUAE"/>
    <property type="match status" value="1"/>
</dbReference>
<feature type="transmembrane region" description="Helical" evidence="5">
    <location>
        <begin position="97"/>
        <end position="117"/>
    </location>
</feature>
<feature type="transmembrane region" description="Helical" evidence="5">
    <location>
        <begin position="67"/>
        <end position="91"/>
    </location>
</feature>
<keyword evidence="2 5" id="KW-0812">Transmembrane</keyword>
<organism evidence="7 8">
    <name type="scientific">Pseudomonas matsuisoli</name>
    <dbReference type="NCBI Taxonomy" id="1515666"/>
    <lineage>
        <taxon>Bacteria</taxon>
        <taxon>Pseudomonadati</taxon>
        <taxon>Pseudomonadota</taxon>
        <taxon>Gammaproteobacteria</taxon>
        <taxon>Pseudomonadales</taxon>
        <taxon>Pseudomonadaceae</taxon>
        <taxon>Pseudomonas</taxon>
    </lineage>
</organism>
<evidence type="ECO:0000256" key="5">
    <source>
        <dbReference type="SAM" id="Phobius"/>
    </source>
</evidence>
<feature type="transmembrane region" description="Helical" evidence="5">
    <location>
        <begin position="235"/>
        <end position="251"/>
    </location>
</feature>
<sequence length="468" mass="51987">MKRFLQTLDRSLFFFLLLLLVWLPLPVGSNRDWAVALFALMTSLLAASWLVLQLLQKRRLSRNLRHAKWPLLLLGLTQVWVIAQLVLGISVDSGASFQYLVLGTAYGFLYLLIVGLVKTRRRLNMLLGTLVCSGAFQAFYGSFMTLSGIEYLLFTEKTFHLGHATGTYVNRNHLAGYLELTIACGIGLLLALRDSREFRWTYLLETMMGPKGRLRLALVGMVVALVMTHSRMGNAAFFTSLMIVGAVFVMIDKQNRRRNGLILASVLLIDTLVVSQFFGLEKLKNRIVETRLHDVIVDGRLVEKANELRGDVFTQAVLLAQEKPLVGKGAGSFEAAFPVYGGNLPLHFDHAHNDFLQFLIEYGIIGTLPLLGFVCLSLWYALAAMRRQQSLYRSGVGFGSAMAILALMIHSFTDFNLQIPANAATFVVVCALAVVANHHRAPVGKRRSAEIKASTEGLAITRMPRVLA</sequence>